<dbReference type="CDD" id="cd01556">
    <property type="entry name" value="EPSP_synthase"/>
    <property type="match status" value="1"/>
</dbReference>
<feature type="binding site" evidence="7">
    <location>
        <position position="167"/>
    </location>
    <ligand>
        <name>3-phosphoshikimate</name>
        <dbReference type="ChEBI" id="CHEBI:145989"/>
    </ligand>
</feature>
<dbReference type="PIRSF" id="PIRSF000505">
    <property type="entry name" value="EPSPS"/>
    <property type="match status" value="1"/>
</dbReference>
<evidence type="ECO:0000256" key="6">
    <source>
        <dbReference type="ARBA" id="ARBA00044633"/>
    </source>
</evidence>
<feature type="binding site" evidence="7">
    <location>
        <position position="338"/>
    </location>
    <ligand>
        <name>3-phosphoshikimate</name>
        <dbReference type="ChEBI" id="CHEBI:145989"/>
    </ligand>
</feature>
<dbReference type="Gene3D" id="3.65.10.10">
    <property type="entry name" value="Enolpyruvate transferase domain"/>
    <property type="match status" value="2"/>
</dbReference>
<feature type="binding site" evidence="7">
    <location>
        <position position="91"/>
    </location>
    <ligand>
        <name>phosphoenolpyruvate</name>
        <dbReference type="ChEBI" id="CHEBI:58702"/>
    </ligand>
</feature>
<feature type="binding site" evidence="7">
    <location>
        <position position="342"/>
    </location>
    <ligand>
        <name>phosphoenolpyruvate</name>
        <dbReference type="ChEBI" id="CHEBI:58702"/>
    </ligand>
</feature>
<dbReference type="GO" id="GO:0009073">
    <property type="term" value="P:aromatic amino acid family biosynthetic process"/>
    <property type="evidence" value="ECO:0007669"/>
    <property type="project" value="UniProtKB-KW"/>
</dbReference>
<dbReference type="NCBIfam" id="TIGR01356">
    <property type="entry name" value="aroA"/>
    <property type="match status" value="1"/>
</dbReference>
<feature type="binding site" evidence="7">
    <location>
        <position position="193"/>
    </location>
    <ligand>
        <name>3-phosphoshikimate</name>
        <dbReference type="ChEBI" id="CHEBI:145989"/>
    </ligand>
</feature>
<feature type="binding site" evidence="7">
    <location>
        <position position="25"/>
    </location>
    <ligand>
        <name>3-phosphoshikimate</name>
        <dbReference type="ChEBI" id="CHEBI:145989"/>
    </ligand>
</feature>
<sequence>MRLTPPTGKINAEIAIPGSKSYTNRALIMASLSTGESVLSGISKSADTMILINVLCKLGVGISINRNEIKIKGNGGRFLPFDGTLNVGAAGTAMRFLTALCCLVPGCIILDGSSRMRQRPIADLVMTLRTLGAKITYLINEGFPPIKIKGGQIDGRHVKINSSLSSQFITALLLIGPVLPKGLQIQISGKPVSQSYIDMTIDGLMQFGITVTNHNYQQYTITQKQTYQKTRYHIEGDVTGANYFWALAAVNGGTVKVKNINPQTSQGDIKFLAILKKMGCIVTLDRQNQWIEVTGNENLQALQSDMTGLPDSAQTLAIVAAFAKGKTIITGLSTLRIKETDRIVAVQNELKKMGIKTESGDDWLLIHGGKPHGAIIDAYGDHRMAMSFAIAGAKIPGIEIKEPEVVNKSFPDFWEKIQETGIKIKENCD</sequence>
<feature type="binding site" evidence="7">
    <location>
        <position position="21"/>
    </location>
    <ligand>
        <name>3-phosphoshikimate</name>
        <dbReference type="ChEBI" id="CHEBI:145989"/>
    </ligand>
</feature>
<dbReference type="EC" id="2.5.1.19" evidence="7"/>
<gene>
    <name evidence="7" type="primary">aroA</name>
    <name evidence="9" type="ORF">A3F03_04590</name>
</gene>
<dbReference type="SUPFAM" id="SSF55205">
    <property type="entry name" value="EPT/RTPC-like"/>
    <property type="match status" value="1"/>
</dbReference>
<feature type="binding site" evidence="7">
    <location>
        <position position="119"/>
    </location>
    <ligand>
        <name>phosphoenolpyruvate</name>
        <dbReference type="ChEBI" id="CHEBI:58702"/>
    </ligand>
</feature>
<proteinExistence type="inferred from homology"/>
<dbReference type="HAMAP" id="MF_00210">
    <property type="entry name" value="EPSP_synth"/>
    <property type="match status" value="1"/>
</dbReference>
<keyword evidence="7" id="KW-0963">Cytoplasm</keyword>
<feature type="binding site" evidence="7">
    <location>
        <position position="165"/>
    </location>
    <ligand>
        <name>3-phosphoshikimate</name>
        <dbReference type="ChEBI" id="CHEBI:145989"/>
    </ligand>
</feature>
<dbReference type="InterPro" id="IPR013792">
    <property type="entry name" value="RNA3'P_cycl/enolpyr_Trfase_a/b"/>
</dbReference>
<dbReference type="EMBL" id="MGAC01000050">
    <property type="protein sequence ID" value="OGK36882.1"/>
    <property type="molecule type" value="Genomic_DNA"/>
</dbReference>
<keyword evidence="5 7" id="KW-0057">Aromatic amino acid biosynthesis</keyword>
<comment type="catalytic activity">
    <reaction evidence="6">
        <text>3-phosphoshikimate + phosphoenolpyruvate = 5-O-(1-carboxyvinyl)-3-phosphoshikimate + phosphate</text>
        <dbReference type="Rhea" id="RHEA:21256"/>
        <dbReference type="ChEBI" id="CHEBI:43474"/>
        <dbReference type="ChEBI" id="CHEBI:57701"/>
        <dbReference type="ChEBI" id="CHEBI:58702"/>
        <dbReference type="ChEBI" id="CHEBI:145989"/>
        <dbReference type="EC" id="2.5.1.19"/>
    </reaction>
    <physiologicalReaction direction="left-to-right" evidence="6">
        <dbReference type="Rhea" id="RHEA:21257"/>
    </physiologicalReaction>
</comment>
<comment type="subcellular location">
    <subcellularLocation>
        <location evidence="7">Cytoplasm</location>
    </subcellularLocation>
</comment>
<evidence type="ECO:0000256" key="5">
    <source>
        <dbReference type="ARBA" id="ARBA00023141"/>
    </source>
</evidence>
<feature type="binding site" evidence="7">
    <location>
        <position position="383"/>
    </location>
    <ligand>
        <name>phosphoenolpyruvate</name>
        <dbReference type="ChEBI" id="CHEBI:58702"/>
    </ligand>
</feature>
<evidence type="ECO:0000256" key="7">
    <source>
        <dbReference type="HAMAP-Rule" id="MF_00210"/>
    </source>
</evidence>
<feature type="binding site" evidence="7">
    <location>
        <position position="166"/>
    </location>
    <ligand>
        <name>3-phosphoshikimate</name>
        <dbReference type="ChEBI" id="CHEBI:145989"/>
    </ligand>
</feature>
<reference evidence="9 10" key="1">
    <citation type="journal article" date="2016" name="Nat. Commun.">
        <title>Thousands of microbial genomes shed light on interconnected biogeochemical processes in an aquifer system.</title>
        <authorList>
            <person name="Anantharaman K."/>
            <person name="Brown C.T."/>
            <person name="Hug L.A."/>
            <person name="Sharon I."/>
            <person name="Castelle C.J."/>
            <person name="Probst A.J."/>
            <person name="Thomas B.C."/>
            <person name="Singh A."/>
            <person name="Wilkins M.J."/>
            <person name="Karaoz U."/>
            <person name="Brodie E.L."/>
            <person name="Williams K.H."/>
            <person name="Hubbard S.S."/>
            <person name="Banfield J.F."/>
        </authorList>
    </citation>
    <scope>NUCLEOTIDE SEQUENCE [LARGE SCALE GENOMIC DNA]</scope>
</reference>
<feature type="binding site" evidence="7">
    <location>
        <position position="20"/>
    </location>
    <ligand>
        <name>3-phosphoshikimate</name>
        <dbReference type="ChEBI" id="CHEBI:145989"/>
    </ligand>
</feature>
<evidence type="ECO:0000256" key="2">
    <source>
        <dbReference type="ARBA" id="ARBA00009948"/>
    </source>
</evidence>
<organism evidence="9 10">
    <name type="scientific">Candidatus Roizmanbacteria bacterium RIFCSPHIGHO2_12_FULL_41_11</name>
    <dbReference type="NCBI Taxonomy" id="1802052"/>
    <lineage>
        <taxon>Bacteria</taxon>
        <taxon>Candidatus Roizmaniibacteriota</taxon>
    </lineage>
</organism>
<dbReference type="InterPro" id="IPR036968">
    <property type="entry name" value="Enolpyruvate_Tfrase_sf"/>
</dbReference>
<feature type="active site" description="Proton acceptor" evidence="7">
    <location>
        <position position="311"/>
    </location>
</feature>
<dbReference type="InterPro" id="IPR001986">
    <property type="entry name" value="Enolpyruvate_Tfrase_dom"/>
</dbReference>
<name>A0A1F7I107_9BACT</name>
<dbReference type="GO" id="GO:0008652">
    <property type="term" value="P:amino acid biosynthetic process"/>
    <property type="evidence" value="ECO:0007669"/>
    <property type="project" value="UniProtKB-KW"/>
</dbReference>
<evidence type="ECO:0000313" key="9">
    <source>
        <dbReference type="EMBL" id="OGK36882.1"/>
    </source>
</evidence>
<keyword evidence="4 7" id="KW-0808">Transferase</keyword>
<comment type="pathway">
    <text evidence="1 7">Metabolic intermediate biosynthesis; chorismate biosynthesis; chorismate from D-erythrose 4-phosphate and phosphoenolpyruvate: step 6/7.</text>
</comment>
<dbReference type="GO" id="GO:0003866">
    <property type="term" value="F:3-phosphoshikimate 1-carboxyvinyltransferase activity"/>
    <property type="evidence" value="ECO:0007669"/>
    <property type="project" value="UniProtKB-UniRule"/>
</dbReference>
<dbReference type="Proteomes" id="UP000176803">
    <property type="component" value="Unassembled WGS sequence"/>
</dbReference>
<dbReference type="InterPro" id="IPR006264">
    <property type="entry name" value="EPSP_synthase"/>
</dbReference>
<dbReference type="PANTHER" id="PTHR21090">
    <property type="entry name" value="AROM/DEHYDROQUINATE SYNTHASE"/>
    <property type="match status" value="1"/>
</dbReference>
<dbReference type="PANTHER" id="PTHR21090:SF5">
    <property type="entry name" value="PENTAFUNCTIONAL AROM POLYPEPTIDE"/>
    <property type="match status" value="1"/>
</dbReference>
<comment type="function">
    <text evidence="7">Catalyzes the transfer of the enolpyruvyl moiety of phosphoenolpyruvate (PEP) to the 5-hydroxyl of shikimate-3-phosphate (S3P) to produce enolpyruvyl shikimate-3-phosphate and inorganic phosphate.</text>
</comment>
<comment type="caution">
    <text evidence="7">Lacks conserved residue(s) required for the propagation of feature annotation.</text>
</comment>
<evidence type="ECO:0000256" key="4">
    <source>
        <dbReference type="ARBA" id="ARBA00022679"/>
    </source>
</evidence>
<dbReference type="PROSITE" id="PS00885">
    <property type="entry name" value="EPSP_SYNTHASE_2"/>
    <property type="match status" value="1"/>
</dbReference>
<protein>
    <recommendedName>
        <fullName evidence="7">3-phosphoshikimate 1-carboxyvinyltransferase</fullName>
        <ecNumber evidence="7">2.5.1.19</ecNumber>
    </recommendedName>
    <alternativeName>
        <fullName evidence="7">5-enolpyruvylshikimate-3-phosphate synthase</fullName>
        <shortName evidence="7">EPSP synthase</shortName>
        <shortName evidence="7">EPSPS</shortName>
    </alternativeName>
</protein>
<dbReference type="AlphaFoldDB" id="A0A1F7I107"/>
<evidence type="ECO:0000259" key="8">
    <source>
        <dbReference type="Pfam" id="PF00275"/>
    </source>
</evidence>
<feature type="binding site" evidence="7">
    <location>
        <position position="408"/>
    </location>
    <ligand>
        <name>phosphoenolpyruvate</name>
        <dbReference type="ChEBI" id="CHEBI:58702"/>
    </ligand>
</feature>
<dbReference type="GO" id="GO:0009423">
    <property type="term" value="P:chorismate biosynthetic process"/>
    <property type="evidence" value="ECO:0007669"/>
    <property type="project" value="UniProtKB-UniRule"/>
</dbReference>
<dbReference type="Pfam" id="PF00275">
    <property type="entry name" value="EPSP_synthase"/>
    <property type="match status" value="1"/>
</dbReference>
<feature type="binding site" evidence="7">
    <location>
        <position position="167"/>
    </location>
    <ligand>
        <name>phosphoenolpyruvate</name>
        <dbReference type="ChEBI" id="CHEBI:58702"/>
    </ligand>
</feature>
<dbReference type="InterPro" id="IPR023193">
    <property type="entry name" value="EPSP_synthase_CS"/>
</dbReference>
<evidence type="ECO:0000313" key="10">
    <source>
        <dbReference type="Proteomes" id="UP000176803"/>
    </source>
</evidence>
<comment type="subunit">
    <text evidence="7">Monomer.</text>
</comment>
<feature type="binding site" evidence="7">
    <location>
        <position position="20"/>
    </location>
    <ligand>
        <name>phosphoenolpyruvate</name>
        <dbReference type="ChEBI" id="CHEBI:58702"/>
    </ligand>
</feature>
<feature type="domain" description="Enolpyruvate transferase" evidence="8">
    <location>
        <begin position="7"/>
        <end position="417"/>
    </location>
</feature>
<comment type="caution">
    <text evidence="9">The sequence shown here is derived from an EMBL/GenBank/DDBJ whole genome shotgun (WGS) entry which is preliminary data.</text>
</comment>
<feature type="binding site" evidence="7">
    <location>
        <position position="311"/>
    </location>
    <ligand>
        <name>3-phosphoshikimate</name>
        <dbReference type="ChEBI" id="CHEBI:145989"/>
    </ligand>
</feature>
<evidence type="ECO:0000256" key="1">
    <source>
        <dbReference type="ARBA" id="ARBA00004811"/>
    </source>
</evidence>
<evidence type="ECO:0000256" key="3">
    <source>
        <dbReference type="ARBA" id="ARBA00022605"/>
    </source>
</evidence>
<comment type="similarity">
    <text evidence="2 7">Belongs to the EPSP synthase family.</text>
</comment>
<keyword evidence="3 7" id="KW-0028">Amino-acid biosynthesis</keyword>
<dbReference type="UniPathway" id="UPA00053">
    <property type="reaction ID" value="UER00089"/>
</dbReference>
<accession>A0A1F7I107</accession>
<dbReference type="GO" id="GO:0005737">
    <property type="term" value="C:cytoplasm"/>
    <property type="evidence" value="ECO:0007669"/>
    <property type="project" value="UniProtKB-SubCell"/>
</dbReference>